<sequence>MTLIIVMLKVLIFALCAGAAISVLVYVPLMAYTIPYALWVGHQNTMGRQKDKDKENIFQAARNATKLYKAWITGQKPTF</sequence>
<keyword evidence="3" id="KW-1185">Reference proteome</keyword>
<evidence type="ECO:0000313" key="2">
    <source>
        <dbReference type="EMBL" id="SHI88040.1"/>
    </source>
</evidence>
<keyword evidence="1" id="KW-1133">Transmembrane helix</keyword>
<proteinExistence type="predicted"/>
<accession>A0A1M6ERT2</accession>
<dbReference type="STRING" id="1122184.SAMN02745176_01657"/>
<dbReference type="Proteomes" id="UP000184442">
    <property type="component" value="Unassembled WGS sequence"/>
</dbReference>
<dbReference type="AlphaFoldDB" id="A0A1M6ERT2"/>
<feature type="transmembrane region" description="Helical" evidence="1">
    <location>
        <begin position="12"/>
        <end position="40"/>
    </location>
</feature>
<gene>
    <name evidence="2" type="ORF">SAMN02745176_01657</name>
</gene>
<reference evidence="2 3" key="1">
    <citation type="submission" date="2016-11" db="EMBL/GenBank/DDBJ databases">
        <authorList>
            <person name="Jaros S."/>
            <person name="Januszkiewicz K."/>
            <person name="Wedrychowicz H."/>
        </authorList>
    </citation>
    <scope>NUCLEOTIDE SEQUENCE [LARGE SCALE GENOMIC DNA]</scope>
    <source>
        <strain evidence="2 3">DSM 19022</strain>
    </source>
</reference>
<evidence type="ECO:0000313" key="3">
    <source>
        <dbReference type="Proteomes" id="UP000184442"/>
    </source>
</evidence>
<name>A0A1M6ERT2_9FIRM</name>
<keyword evidence="1" id="KW-0472">Membrane</keyword>
<protein>
    <submittedName>
        <fullName evidence="2">Uncharacterized protein</fullName>
    </submittedName>
</protein>
<keyword evidence="1" id="KW-0812">Transmembrane</keyword>
<evidence type="ECO:0000256" key="1">
    <source>
        <dbReference type="SAM" id="Phobius"/>
    </source>
</evidence>
<dbReference type="OrthoDB" id="1808354at2"/>
<dbReference type="EMBL" id="FQZS01000010">
    <property type="protein sequence ID" value="SHI88040.1"/>
    <property type="molecule type" value="Genomic_DNA"/>
</dbReference>
<dbReference type="RefSeq" id="WP_073025744.1">
    <property type="nucleotide sequence ID" value="NZ_FQZS01000010.1"/>
</dbReference>
<organism evidence="2 3">
    <name type="scientific">Lutispora thermophila DSM 19022</name>
    <dbReference type="NCBI Taxonomy" id="1122184"/>
    <lineage>
        <taxon>Bacteria</taxon>
        <taxon>Bacillati</taxon>
        <taxon>Bacillota</taxon>
        <taxon>Clostridia</taxon>
        <taxon>Lutisporales</taxon>
        <taxon>Lutisporaceae</taxon>
        <taxon>Lutispora</taxon>
    </lineage>
</organism>